<feature type="domain" description="PASTA" evidence="12">
    <location>
        <begin position="410"/>
        <end position="475"/>
    </location>
</feature>
<evidence type="ECO:0000259" key="11">
    <source>
        <dbReference type="PROSITE" id="PS50011"/>
    </source>
</evidence>
<feature type="compositionally biased region" description="Low complexity" evidence="9">
    <location>
        <begin position="345"/>
        <end position="370"/>
    </location>
</feature>
<dbReference type="EMBL" id="RJKN01000003">
    <property type="protein sequence ID" value="ROP43654.1"/>
    <property type="molecule type" value="Genomic_DNA"/>
</dbReference>
<feature type="domain" description="PASTA" evidence="12">
    <location>
        <begin position="476"/>
        <end position="543"/>
    </location>
</feature>
<dbReference type="InterPro" id="IPR000719">
    <property type="entry name" value="Prot_kinase_dom"/>
</dbReference>
<evidence type="ECO:0000256" key="9">
    <source>
        <dbReference type="SAM" id="MobiDB-lite"/>
    </source>
</evidence>
<feature type="domain" description="Protein kinase" evidence="11">
    <location>
        <begin position="22"/>
        <end position="292"/>
    </location>
</feature>
<feature type="domain" description="PASTA" evidence="12">
    <location>
        <begin position="610"/>
        <end position="673"/>
    </location>
</feature>
<dbReference type="CDD" id="cd06577">
    <property type="entry name" value="PASTA_pknB"/>
    <property type="match status" value="4"/>
</dbReference>
<keyword evidence="5 13" id="KW-0418">Kinase</keyword>
<dbReference type="InParanoid" id="A0A3N1HMB1"/>
<name>A0A3N1HMB1_9ACTN</name>
<dbReference type="FunFam" id="1.10.510.10:FF:000021">
    <property type="entry name" value="Serine/threonine protein kinase"/>
    <property type="match status" value="1"/>
</dbReference>
<dbReference type="PANTHER" id="PTHR43289:SF34">
    <property type="entry name" value="SERINE_THREONINE-PROTEIN KINASE YBDM-RELATED"/>
    <property type="match status" value="1"/>
</dbReference>
<proteinExistence type="predicted"/>
<dbReference type="PROSITE" id="PS50011">
    <property type="entry name" value="PROTEIN_KINASE_DOM"/>
    <property type="match status" value="1"/>
</dbReference>
<dbReference type="Pfam" id="PF00069">
    <property type="entry name" value="Pkinase"/>
    <property type="match status" value="1"/>
</dbReference>
<dbReference type="AlphaFoldDB" id="A0A3N1HMB1"/>
<feature type="transmembrane region" description="Helical" evidence="10">
    <location>
        <begin position="384"/>
        <end position="406"/>
    </location>
</feature>
<keyword evidence="14" id="KW-1185">Reference proteome</keyword>
<dbReference type="PROSITE" id="PS51178">
    <property type="entry name" value="PASTA"/>
    <property type="match status" value="4"/>
</dbReference>
<keyword evidence="2" id="KW-0723">Serine/threonine-protein kinase</keyword>
<keyword evidence="10" id="KW-0472">Membrane</keyword>
<dbReference type="RefSeq" id="WP_123379375.1">
    <property type="nucleotide sequence ID" value="NZ_RJKN01000003.1"/>
</dbReference>
<dbReference type="InterPro" id="IPR005543">
    <property type="entry name" value="PASTA_dom"/>
</dbReference>
<evidence type="ECO:0000256" key="7">
    <source>
        <dbReference type="ARBA" id="ARBA00047899"/>
    </source>
</evidence>
<dbReference type="Proteomes" id="UP000276232">
    <property type="component" value="Unassembled WGS sequence"/>
</dbReference>
<reference evidence="13 14" key="1">
    <citation type="journal article" date="2015" name="Stand. Genomic Sci.">
        <title>Genomic Encyclopedia of Bacterial and Archaeal Type Strains, Phase III: the genomes of soil and plant-associated and newly described type strains.</title>
        <authorList>
            <person name="Whitman W.B."/>
            <person name="Woyke T."/>
            <person name="Klenk H.P."/>
            <person name="Zhou Y."/>
            <person name="Lilburn T.G."/>
            <person name="Beck B.J."/>
            <person name="De Vos P."/>
            <person name="Vandamme P."/>
            <person name="Eisen J.A."/>
            <person name="Garrity G."/>
            <person name="Hugenholtz P."/>
            <person name="Kyrpides N.C."/>
        </authorList>
    </citation>
    <scope>NUCLEOTIDE SEQUENCE [LARGE SCALE GENOMIC DNA]</scope>
    <source>
        <strain evidence="13 14">CECT 7306</strain>
    </source>
</reference>
<keyword evidence="4" id="KW-0547">Nucleotide-binding</keyword>
<organism evidence="13 14">
    <name type="scientific">Pseudokineococcus lusitanus</name>
    <dbReference type="NCBI Taxonomy" id="763993"/>
    <lineage>
        <taxon>Bacteria</taxon>
        <taxon>Bacillati</taxon>
        <taxon>Actinomycetota</taxon>
        <taxon>Actinomycetes</taxon>
        <taxon>Kineosporiales</taxon>
        <taxon>Kineosporiaceae</taxon>
        <taxon>Pseudokineococcus</taxon>
    </lineage>
</organism>
<feature type="region of interest" description="Disordered" evidence="9">
    <location>
        <begin position="330"/>
        <end position="376"/>
    </location>
</feature>
<dbReference type="GO" id="GO:0045717">
    <property type="term" value="P:negative regulation of fatty acid biosynthetic process"/>
    <property type="evidence" value="ECO:0007669"/>
    <property type="project" value="UniProtKB-ARBA"/>
</dbReference>
<comment type="catalytic activity">
    <reaction evidence="7">
        <text>L-threonyl-[protein] + ATP = O-phospho-L-threonyl-[protein] + ADP + H(+)</text>
        <dbReference type="Rhea" id="RHEA:46608"/>
        <dbReference type="Rhea" id="RHEA-COMP:11060"/>
        <dbReference type="Rhea" id="RHEA-COMP:11605"/>
        <dbReference type="ChEBI" id="CHEBI:15378"/>
        <dbReference type="ChEBI" id="CHEBI:30013"/>
        <dbReference type="ChEBI" id="CHEBI:30616"/>
        <dbReference type="ChEBI" id="CHEBI:61977"/>
        <dbReference type="ChEBI" id="CHEBI:456216"/>
        <dbReference type="EC" id="2.7.11.1"/>
    </reaction>
</comment>
<dbReference type="InterPro" id="IPR008271">
    <property type="entry name" value="Ser/Thr_kinase_AS"/>
</dbReference>
<sequence length="673" mass="70079">MTDDAQGGADDPLVGVAVDGRYEVVRRVARGGMATVYLARDVRLDREVALKVMHPHLAHDPQFVERFHREAVSAARVSHPGVVGVFDQGRDDAVGGGVVYLVMEHVPGRTLRDLVAAGPVTTGTALAVLQPVLEALEAAHRAGVVHRDVKPENVLLTDDGRVKVADFGLARAASAHTSTSGMLMGTVAYLPPEVTLSGRADARSDVYSAGVTLFELLTGRQPFTGEVPFHVAHQHVTQDVPVPSDVVTTVPTEVDDLVLWMTARDPEDRPADAGELVAAVRALRRELPHEVLDAAPHVVGPAAAPPTGVRATTALPARHEHALAVPVGAAEGELPDGGGAPPTTPTTALPGRAPRRAGTGTAPRPVAAAVPAPPPARRRRGRRLALVLVPLLLLGGAAGTAGWWFLAGPGAPVPVPVVADLPRAEAEAALADAGLGADVSERFDDETPEGVVVDSLPVAGDDVRPGEVVRLFVSRGSETALVPTLVGTPLDDARAAVEALGLTLAEDGSEYDEEVPEGAVLGQQPAAGEELRRGDEVTVVVSDGREPVDVPFLVGRPRSDVVGDLQQRGLEVEVTERFDDVAPEDVVVEQDPEDGTLFRGDTVQLVVSLGPETATVPDVVGRQVGDARAALEDAGFVVQEETVLGGFFGTVRDQSVEGGTEAEVGSTVTLTVV</sequence>
<evidence type="ECO:0000256" key="8">
    <source>
        <dbReference type="ARBA" id="ARBA00048679"/>
    </source>
</evidence>
<accession>A0A3N1HMB1</accession>
<evidence type="ECO:0000256" key="1">
    <source>
        <dbReference type="ARBA" id="ARBA00012513"/>
    </source>
</evidence>
<evidence type="ECO:0000256" key="3">
    <source>
        <dbReference type="ARBA" id="ARBA00022679"/>
    </source>
</evidence>
<dbReference type="CDD" id="cd14014">
    <property type="entry name" value="STKc_PknB_like"/>
    <property type="match status" value="1"/>
</dbReference>
<dbReference type="NCBIfam" id="NF033483">
    <property type="entry name" value="PknB_PASTA_kin"/>
    <property type="match status" value="1"/>
</dbReference>
<evidence type="ECO:0000256" key="2">
    <source>
        <dbReference type="ARBA" id="ARBA00022527"/>
    </source>
</evidence>
<evidence type="ECO:0000256" key="4">
    <source>
        <dbReference type="ARBA" id="ARBA00022741"/>
    </source>
</evidence>
<dbReference type="SUPFAM" id="SSF56112">
    <property type="entry name" value="Protein kinase-like (PK-like)"/>
    <property type="match status" value="1"/>
</dbReference>
<evidence type="ECO:0000256" key="6">
    <source>
        <dbReference type="ARBA" id="ARBA00022840"/>
    </source>
</evidence>
<dbReference type="Gene3D" id="3.30.10.20">
    <property type="match status" value="4"/>
</dbReference>
<dbReference type="GO" id="GO:0005524">
    <property type="term" value="F:ATP binding"/>
    <property type="evidence" value="ECO:0007669"/>
    <property type="project" value="UniProtKB-KW"/>
</dbReference>
<feature type="domain" description="PASTA" evidence="12">
    <location>
        <begin position="544"/>
        <end position="609"/>
    </location>
</feature>
<evidence type="ECO:0000259" key="12">
    <source>
        <dbReference type="PROSITE" id="PS51178"/>
    </source>
</evidence>
<evidence type="ECO:0000256" key="10">
    <source>
        <dbReference type="SAM" id="Phobius"/>
    </source>
</evidence>
<dbReference type="EC" id="2.7.11.1" evidence="1"/>
<protein>
    <recommendedName>
        <fullName evidence="1">non-specific serine/threonine protein kinase</fullName>
        <ecNumber evidence="1">2.7.11.1</ecNumber>
    </recommendedName>
</protein>
<evidence type="ECO:0000313" key="14">
    <source>
        <dbReference type="Proteomes" id="UP000276232"/>
    </source>
</evidence>
<dbReference type="InterPro" id="IPR011009">
    <property type="entry name" value="Kinase-like_dom_sf"/>
</dbReference>
<dbReference type="GO" id="GO:0004674">
    <property type="term" value="F:protein serine/threonine kinase activity"/>
    <property type="evidence" value="ECO:0007669"/>
    <property type="project" value="UniProtKB-KW"/>
</dbReference>
<evidence type="ECO:0000256" key="5">
    <source>
        <dbReference type="ARBA" id="ARBA00022777"/>
    </source>
</evidence>
<dbReference type="Pfam" id="PF03793">
    <property type="entry name" value="PASTA"/>
    <property type="match status" value="4"/>
</dbReference>
<keyword evidence="10" id="KW-1133">Transmembrane helix</keyword>
<dbReference type="PROSITE" id="PS00108">
    <property type="entry name" value="PROTEIN_KINASE_ST"/>
    <property type="match status" value="1"/>
</dbReference>
<dbReference type="Gene3D" id="1.10.510.10">
    <property type="entry name" value="Transferase(Phosphotransferase) domain 1"/>
    <property type="match status" value="1"/>
</dbReference>
<gene>
    <name evidence="13" type="ORF">EDC03_1247</name>
</gene>
<dbReference type="OrthoDB" id="9762169at2"/>
<keyword evidence="10" id="KW-0812">Transmembrane</keyword>
<dbReference type="FunFam" id="3.30.200.20:FF:000035">
    <property type="entry name" value="Serine/threonine protein kinase Stk1"/>
    <property type="match status" value="1"/>
</dbReference>
<keyword evidence="3" id="KW-0808">Transferase</keyword>
<comment type="caution">
    <text evidence="13">The sequence shown here is derived from an EMBL/GenBank/DDBJ whole genome shotgun (WGS) entry which is preliminary data.</text>
</comment>
<comment type="catalytic activity">
    <reaction evidence="8">
        <text>L-seryl-[protein] + ATP = O-phospho-L-seryl-[protein] + ADP + H(+)</text>
        <dbReference type="Rhea" id="RHEA:17989"/>
        <dbReference type="Rhea" id="RHEA-COMP:9863"/>
        <dbReference type="Rhea" id="RHEA-COMP:11604"/>
        <dbReference type="ChEBI" id="CHEBI:15378"/>
        <dbReference type="ChEBI" id="CHEBI:29999"/>
        <dbReference type="ChEBI" id="CHEBI:30616"/>
        <dbReference type="ChEBI" id="CHEBI:83421"/>
        <dbReference type="ChEBI" id="CHEBI:456216"/>
        <dbReference type="EC" id="2.7.11.1"/>
    </reaction>
</comment>
<dbReference type="Gene3D" id="3.30.200.20">
    <property type="entry name" value="Phosphorylase Kinase, domain 1"/>
    <property type="match status" value="1"/>
</dbReference>
<dbReference type="SMART" id="SM00220">
    <property type="entry name" value="S_TKc"/>
    <property type="match status" value="1"/>
</dbReference>
<evidence type="ECO:0000313" key="13">
    <source>
        <dbReference type="EMBL" id="ROP43654.1"/>
    </source>
</evidence>
<dbReference type="PANTHER" id="PTHR43289">
    <property type="entry name" value="MITOGEN-ACTIVATED PROTEIN KINASE KINASE KINASE 20-RELATED"/>
    <property type="match status" value="1"/>
</dbReference>
<keyword evidence="6" id="KW-0067">ATP-binding</keyword>
<dbReference type="SMART" id="SM00740">
    <property type="entry name" value="PASTA"/>
    <property type="match status" value="4"/>
</dbReference>